<gene>
    <name evidence="9" type="primary">bfr</name>
    <name evidence="9" type="ORF">AMYX_19940</name>
</gene>
<feature type="domain" description="Ferritin-like diiron" evidence="8">
    <location>
        <begin position="1"/>
        <end position="145"/>
    </location>
</feature>
<evidence type="ECO:0000256" key="3">
    <source>
        <dbReference type="ARBA" id="ARBA00022617"/>
    </source>
</evidence>
<sequence>MKVSQKVIDLLNEVLTNELTAINQYFLHARMCQNWGYERLWHRVRDESIDEMKHADRVIARVLYLEGFPNVQRLGKVTIGQTVDEQLKLDRALEQHAIPVLNQGIETCRQEGDNGTADLLEDILEDEEEHLDWLEAQLTLVDQVGLQNYLAEQIKQEGK</sequence>
<dbReference type="CDD" id="cd00907">
    <property type="entry name" value="Bacterioferritin"/>
    <property type="match status" value="1"/>
</dbReference>
<dbReference type="NCBIfam" id="TIGR00754">
    <property type="entry name" value="bfr"/>
    <property type="match status" value="1"/>
</dbReference>
<keyword evidence="3" id="KW-0349">Heme</keyword>
<comment type="similarity">
    <text evidence="1 6">Belongs to the bacterioferritin family.</text>
</comment>
<dbReference type="GO" id="GO:0005829">
    <property type="term" value="C:cytosol"/>
    <property type="evidence" value="ECO:0007669"/>
    <property type="project" value="TreeGrafter"/>
</dbReference>
<dbReference type="Pfam" id="PF00210">
    <property type="entry name" value="Ferritin"/>
    <property type="match status" value="1"/>
</dbReference>
<evidence type="ECO:0000256" key="4">
    <source>
        <dbReference type="ARBA" id="ARBA00022723"/>
    </source>
</evidence>
<comment type="caution">
    <text evidence="9">The sequence shown here is derived from an EMBL/GenBank/DDBJ whole genome shotgun (WGS) entry which is preliminary data.</text>
</comment>
<dbReference type="PROSITE" id="PS50905">
    <property type="entry name" value="FERRITIN_LIKE"/>
    <property type="match status" value="1"/>
</dbReference>
<dbReference type="GO" id="GO:0006826">
    <property type="term" value="P:iron ion transport"/>
    <property type="evidence" value="ECO:0007669"/>
    <property type="project" value="InterPro"/>
</dbReference>
<dbReference type="Gene3D" id="1.20.1260.10">
    <property type="match status" value="1"/>
</dbReference>
<dbReference type="InterPro" id="IPR009040">
    <property type="entry name" value="Ferritin-like_diiron"/>
</dbReference>
<proteinExistence type="inferred from homology"/>
<feature type="binding site" description="axial binding residue" evidence="7">
    <location>
        <position position="52"/>
    </location>
    <ligand>
        <name>heme b</name>
        <dbReference type="ChEBI" id="CHEBI:60344"/>
        <note>ligand shared between dimeric partners</note>
    </ligand>
    <ligandPart>
        <name>Fe</name>
        <dbReference type="ChEBI" id="CHEBI:18248"/>
    </ligandPart>
</feature>
<feature type="binding site" evidence="7">
    <location>
        <position position="130"/>
    </location>
    <ligand>
        <name>Fe cation</name>
        <dbReference type="ChEBI" id="CHEBI:24875"/>
        <label>2</label>
    </ligand>
</feature>
<dbReference type="PANTHER" id="PTHR30295">
    <property type="entry name" value="BACTERIOFERRITIN"/>
    <property type="match status" value="1"/>
</dbReference>
<dbReference type="GO" id="GO:0004322">
    <property type="term" value="F:ferroxidase activity"/>
    <property type="evidence" value="ECO:0007669"/>
    <property type="project" value="UniProtKB-EC"/>
</dbReference>
<feature type="binding site" evidence="7">
    <location>
        <position position="94"/>
    </location>
    <ligand>
        <name>Fe cation</name>
        <dbReference type="ChEBI" id="CHEBI:24875"/>
        <label>2</label>
    </ligand>
</feature>
<comment type="function">
    <text evidence="6">Iron-storage protein, whose ferroxidase center binds Fe(2+), oxidizes it using dioxygen to Fe(3+), and participates in the subsequent Fe(3+) oxide mineral core formation within the central cavity of the BFR protein shell.</text>
</comment>
<feature type="binding site" evidence="7">
    <location>
        <position position="18"/>
    </location>
    <ligand>
        <name>Fe cation</name>
        <dbReference type="ChEBI" id="CHEBI:24875"/>
        <label>1</label>
    </ligand>
</feature>
<dbReference type="FunFam" id="1.20.1260.10:FF:000005">
    <property type="entry name" value="Bacterioferritin"/>
    <property type="match status" value="1"/>
</dbReference>
<dbReference type="SUPFAM" id="SSF47240">
    <property type="entry name" value="Ferritin-like"/>
    <property type="match status" value="1"/>
</dbReference>
<evidence type="ECO:0000313" key="9">
    <source>
        <dbReference type="EMBL" id="GEJ57253.1"/>
    </source>
</evidence>
<dbReference type="InterPro" id="IPR008331">
    <property type="entry name" value="Ferritin_DPS_dom"/>
</dbReference>
<dbReference type="GO" id="GO:0020037">
    <property type="term" value="F:heme binding"/>
    <property type="evidence" value="ECO:0007669"/>
    <property type="project" value="TreeGrafter"/>
</dbReference>
<dbReference type="AlphaFoldDB" id="A0A7I9VLG3"/>
<accession>A0A7I9VLG3</accession>
<feature type="binding site" evidence="7">
    <location>
        <position position="54"/>
    </location>
    <ligand>
        <name>Fe cation</name>
        <dbReference type="ChEBI" id="CHEBI:24875"/>
        <label>1</label>
    </ligand>
</feature>
<dbReference type="PRINTS" id="PR00601">
    <property type="entry name" value="BACFERRITIN"/>
</dbReference>
<dbReference type="PANTHER" id="PTHR30295:SF0">
    <property type="entry name" value="BACTERIOFERRITIN"/>
    <property type="match status" value="1"/>
</dbReference>
<keyword evidence="5 6" id="KW-0408">Iron</keyword>
<evidence type="ECO:0000256" key="5">
    <source>
        <dbReference type="ARBA" id="ARBA00023004"/>
    </source>
</evidence>
<evidence type="ECO:0000256" key="7">
    <source>
        <dbReference type="PIRSR" id="PIRSR002560-1"/>
    </source>
</evidence>
<feature type="binding site" evidence="7">
    <location>
        <position position="50"/>
    </location>
    <ligand>
        <name>Fe cation</name>
        <dbReference type="ChEBI" id="CHEBI:24875"/>
        <label>3</label>
    </ligand>
</feature>
<dbReference type="GO" id="GO:0006879">
    <property type="term" value="P:intracellular iron ion homeostasis"/>
    <property type="evidence" value="ECO:0007669"/>
    <property type="project" value="UniProtKB-KW"/>
</dbReference>
<dbReference type="InterPro" id="IPR012347">
    <property type="entry name" value="Ferritin-like"/>
</dbReference>
<keyword evidence="10" id="KW-1185">Reference proteome</keyword>
<dbReference type="EC" id="1.16.3.1" evidence="6"/>
<dbReference type="RefSeq" id="WP_176064723.1">
    <property type="nucleotide sequence ID" value="NZ_BJTG01000004.1"/>
</dbReference>
<dbReference type="PIRSF" id="PIRSF002560">
    <property type="entry name" value="Bacterioferritin"/>
    <property type="match status" value="1"/>
</dbReference>
<dbReference type="GO" id="GO:0140315">
    <property type="term" value="F:iron ion sequestering activity"/>
    <property type="evidence" value="ECO:0007669"/>
    <property type="project" value="UniProtKB-ARBA"/>
</dbReference>
<dbReference type="Proteomes" id="UP000503640">
    <property type="component" value="Unassembled WGS sequence"/>
</dbReference>
<keyword evidence="4 6" id="KW-0479">Metal-binding</keyword>
<feature type="binding site" evidence="7">
    <location>
        <position position="127"/>
    </location>
    <ligand>
        <name>Fe cation</name>
        <dbReference type="ChEBI" id="CHEBI:24875"/>
        <label>2</label>
    </ligand>
</feature>
<reference evidence="10" key="1">
    <citation type="journal article" date="2020" name="Appl. Environ. Microbiol.">
        <title>Diazotrophic Anaeromyxobacter Isolates from Soils.</title>
        <authorList>
            <person name="Masuda Y."/>
            <person name="Yamanaka H."/>
            <person name="Xu Z.X."/>
            <person name="Shiratori Y."/>
            <person name="Aono T."/>
            <person name="Amachi S."/>
            <person name="Senoo K."/>
            <person name="Itoh H."/>
        </authorList>
    </citation>
    <scope>NUCLEOTIDE SEQUENCE [LARGE SCALE GENOMIC DNA]</scope>
    <source>
        <strain evidence="10">R267</strain>
    </source>
</reference>
<comment type="catalytic activity">
    <reaction evidence="6">
        <text>4 Fe(2+) + O2 + 4 H(+) = 4 Fe(3+) + 2 H2O</text>
        <dbReference type="Rhea" id="RHEA:11148"/>
        <dbReference type="ChEBI" id="CHEBI:15377"/>
        <dbReference type="ChEBI" id="CHEBI:15378"/>
        <dbReference type="ChEBI" id="CHEBI:15379"/>
        <dbReference type="ChEBI" id="CHEBI:29033"/>
        <dbReference type="ChEBI" id="CHEBI:29034"/>
        <dbReference type="EC" id="1.16.3.1"/>
    </reaction>
</comment>
<evidence type="ECO:0000256" key="2">
    <source>
        <dbReference type="ARBA" id="ARBA00022434"/>
    </source>
</evidence>
<organism evidence="9 10">
    <name type="scientific">Anaeromyxobacter diazotrophicus</name>
    <dbReference type="NCBI Taxonomy" id="2590199"/>
    <lineage>
        <taxon>Bacteria</taxon>
        <taxon>Pseudomonadati</taxon>
        <taxon>Myxococcota</taxon>
        <taxon>Myxococcia</taxon>
        <taxon>Myxococcales</taxon>
        <taxon>Cystobacterineae</taxon>
        <taxon>Anaeromyxobacteraceae</taxon>
        <taxon>Anaeromyxobacter</taxon>
    </lineage>
</organism>
<dbReference type="EMBL" id="BJTG01000004">
    <property type="protein sequence ID" value="GEJ57253.1"/>
    <property type="molecule type" value="Genomic_DNA"/>
</dbReference>
<feature type="binding site" evidence="7">
    <location>
        <position position="51"/>
    </location>
    <ligand>
        <name>Fe cation</name>
        <dbReference type="ChEBI" id="CHEBI:24875"/>
        <label>1</label>
    </ligand>
</feature>
<evidence type="ECO:0000256" key="1">
    <source>
        <dbReference type="ARBA" id="ARBA00008093"/>
    </source>
</evidence>
<dbReference type="InterPro" id="IPR002024">
    <property type="entry name" value="Bacterioferritin"/>
</dbReference>
<evidence type="ECO:0000256" key="6">
    <source>
        <dbReference type="PIRNR" id="PIRNR002560"/>
    </source>
</evidence>
<feature type="binding site" evidence="7">
    <location>
        <position position="51"/>
    </location>
    <ligand>
        <name>Fe cation</name>
        <dbReference type="ChEBI" id="CHEBI:24875"/>
        <label>2</label>
    </ligand>
</feature>
<evidence type="ECO:0000313" key="10">
    <source>
        <dbReference type="Proteomes" id="UP000503640"/>
    </source>
</evidence>
<dbReference type="GO" id="GO:0008199">
    <property type="term" value="F:ferric iron binding"/>
    <property type="evidence" value="ECO:0007669"/>
    <property type="project" value="InterPro"/>
</dbReference>
<evidence type="ECO:0000259" key="8">
    <source>
        <dbReference type="PROSITE" id="PS50905"/>
    </source>
</evidence>
<protein>
    <recommendedName>
        <fullName evidence="6">Bacterioferritin</fullName>
        <ecNumber evidence="6">1.16.3.1</ecNumber>
    </recommendedName>
</protein>
<name>A0A7I9VLG3_9BACT</name>
<keyword evidence="2 6" id="KW-0409">Iron storage</keyword>
<dbReference type="InterPro" id="IPR009078">
    <property type="entry name" value="Ferritin-like_SF"/>
</dbReference>
<feature type="binding site" evidence="7">
    <location>
        <position position="127"/>
    </location>
    <ligand>
        <name>Fe cation</name>
        <dbReference type="ChEBI" id="CHEBI:24875"/>
        <label>1</label>
    </ligand>
</feature>